<dbReference type="InterPro" id="IPR041078">
    <property type="entry name" value="Plavaka"/>
</dbReference>
<evidence type="ECO:0000313" key="2">
    <source>
        <dbReference type="EMBL" id="KIJ13120.1"/>
    </source>
</evidence>
<gene>
    <name evidence="2" type="ORF">PAXINDRAFT_136381</name>
</gene>
<reference evidence="2 3" key="1">
    <citation type="submission" date="2014-06" db="EMBL/GenBank/DDBJ databases">
        <authorList>
            <consortium name="DOE Joint Genome Institute"/>
            <person name="Kuo A."/>
            <person name="Kohler A."/>
            <person name="Nagy L.G."/>
            <person name="Floudas D."/>
            <person name="Copeland A."/>
            <person name="Barry K.W."/>
            <person name="Cichocki N."/>
            <person name="Veneault-Fourrey C."/>
            <person name="LaButti K."/>
            <person name="Lindquist E.A."/>
            <person name="Lipzen A."/>
            <person name="Lundell T."/>
            <person name="Morin E."/>
            <person name="Murat C."/>
            <person name="Sun H."/>
            <person name="Tunlid A."/>
            <person name="Henrissat B."/>
            <person name="Grigoriev I.V."/>
            <person name="Hibbett D.S."/>
            <person name="Martin F."/>
            <person name="Nordberg H.P."/>
            <person name="Cantor M.N."/>
            <person name="Hua S.X."/>
        </authorList>
    </citation>
    <scope>NUCLEOTIDE SEQUENCE [LARGE SCALE GENOMIC DNA]</scope>
    <source>
        <strain evidence="2 3">ATCC 200175</strain>
    </source>
</reference>
<feature type="region of interest" description="Disordered" evidence="1">
    <location>
        <begin position="1"/>
        <end position="85"/>
    </location>
</feature>
<dbReference type="AlphaFoldDB" id="A0A0C9TC31"/>
<dbReference type="Pfam" id="PF18759">
    <property type="entry name" value="Plavaka"/>
    <property type="match status" value="1"/>
</dbReference>
<accession>A0A0C9TC31</accession>
<evidence type="ECO:0000256" key="1">
    <source>
        <dbReference type="SAM" id="MobiDB-lite"/>
    </source>
</evidence>
<evidence type="ECO:0000313" key="3">
    <source>
        <dbReference type="Proteomes" id="UP000053647"/>
    </source>
</evidence>
<protein>
    <submittedName>
        <fullName evidence="2">Uncharacterized protein</fullName>
    </submittedName>
</protein>
<dbReference type="Proteomes" id="UP000053647">
    <property type="component" value="Unassembled WGS sequence"/>
</dbReference>
<dbReference type="EMBL" id="KN819355">
    <property type="protein sequence ID" value="KIJ13120.1"/>
    <property type="molecule type" value="Genomic_DNA"/>
</dbReference>
<name>A0A0C9TC31_PAXIN</name>
<feature type="compositionally biased region" description="Pro residues" evidence="1">
    <location>
        <begin position="34"/>
        <end position="46"/>
    </location>
</feature>
<dbReference type="OrthoDB" id="3245051at2759"/>
<keyword evidence="3" id="KW-1185">Reference proteome</keyword>
<feature type="compositionally biased region" description="Basic and acidic residues" evidence="1">
    <location>
        <begin position="58"/>
        <end position="78"/>
    </location>
</feature>
<feature type="compositionally biased region" description="Acidic residues" evidence="1">
    <location>
        <begin position="10"/>
        <end position="21"/>
    </location>
</feature>
<proteinExistence type="predicted"/>
<dbReference type="HOGENOM" id="CLU_006344_4_3_1"/>
<reference evidence="3" key="2">
    <citation type="submission" date="2015-01" db="EMBL/GenBank/DDBJ databases">
        <title>Evolutionary Origins and Diversification of the Mycorrhizal Mutualists.</title>
        <authorList>
            <consortium name="DOE Joint Genome Institute"/>
            <consortium name="Mycorrhizal Genomics Consortium"/>
            <person name="Kohler A."/>
            <person name="Kuo A."/>
            <person name="Nagy L.G."/>
            <person name="Floudas D."/>
            <person name="Copeland A."/>
            <person name="Barry K.W."/>
            <person name="Cichocki N."/>
            <person name="Veneault-Fourrey C."/>
            <person name="LaButti K."/>
            <person name="Lindquist E.A."/>
            <person name="Lipzen A."/>
            <person name="Lundell T."/>
            <person name="Morin E."/>
            <person name="Murat C."/>
            <person name="Riley R."/>
            <person name="Ohm R."/>
            <person name="Sun H."/>
            <person name="Tunlid A."/>
            <person name="Henrissat B."/>
            <person name="Grigoriev I.V."/>
            <person name="Hibbett D.S."/>
            <person name="Martin F."/>
        </authorList>
    </citation>
    <scope>NUCLEOTIDE SEQUENCE [LARGE SCALE GENOMIC DNA]</scope>
    <source>
        <strain evidence="3">ATCC 200175</strain>
    </source>
</reference>
<sequence length="930" mass="105584">MGGSGMQKDTDEDEDEDDDETDGHVAQYEDGWEPPLPPLAFGPPNEPEGGNVEGPDSEEPHIEDVPDREQREDAEAPLRRGPFISHFPNAAAGSVISEGLTQTGYTTYHHQLQDDANIWTPFVSRMDFNVAHWAKLRGPSSTAVSDLLQIPGFCEALSLSFKNARELNHIIDKKIPAQRPRFHRTEVVVAGEAFDLYFRDILECIRALFSDPEFAPHLVFRPERHYADEDQTMRLYHDLYTGRWWWDTQKKLDAQSPGATIIPILLSSDKTQVTVFRNKSAYPIYMTIGNLPKEIRHKPSQRAQILLGYLPTTRLEHITNLAARRRTLANLFHACMRHIVHPLKEAGWNGVPMASGDGAVRCGHPLLASYIGDYPEQILVTGVKTGECPSCDVPRGALGSSNQPFDFRGLRQILDALRKADDNPLEFFKACGDAGIKPLYHPFWDDLPYSNIFHAITPDILHQLHQGMIKHLIAWIKSAFGDAEIDARCKRLPPNHNVRIFEKGISILSRVSGTEHNQICRTLLGIIIDIRLPNNASPIRLVRAVRGLLDFLYLAQYPCHSDETLGLLDQALSRFHENKKIFVDLGIRTGFELPKLHSLRHYIFMIHRFGTTDNYTTAYTERLHIDLTKDAYRATNHKDEYSQMTMWLERKEKMLYHANFISWRLRLRHPMNNQNQEHVVALKLPDLSYTREYKVAKHPSARGVTLKQLEDDYGASYFSAALAHFAVQVSKPGLTARQLEDAAGDIIIPFHSLAVYHKVRFNMVDGSGHKDVATTVDAIHCKPARKDRQGREVPARFDTALVNLGNGSDTGVEGYRAVQVRLVFMLTEQARTVLFGGADVCRHLAYVEWFSSFTKEPERHHGMYKVSRTTRNGERQASIVPLVNIRRSVHLIPRFGAVAPREWTSSNVLEHCTTFFVNPFSDRHAYITLF</sequence>
<organism evidence="2 3">
    <name type="scientific">Paxillus involutus ATCC 200175</name>
    <dbReference type="NCBI Taxonomy" id="664439"/>
    <lineage>
        <taxon>Eukaryota</taxon>
        <taxon>Fungi</taxon>
        <taxon>Dikarya</taxon>
        <taxon>Basidiomycota</taxon>
        <taxon>Agaricomycotina</taxon>
        <taxon>Agaricomycetes</taxon>
        <taxon>Agaricomycetidae</taxon>
        <taxon>Boletales</taxon>
        <taxon>Paxilineae</taxon>
        <taxon>Paxillaceae</taxon>
        <taxon>Paxillus</taxon>
    </lineage>
</organism>